<name>A0A4S2MJM1_9PEZI</name>
<evidence type="ECO:0000313" key="1">
    <source>
        <dbReference type="EMBL" id="TGZ76985.1"/>
    </source>
</evidence>
<dbReference type="InParanoid" id="A0A4S2MJM1"/>
<dbReference type="EMBL" id="ML220161">
    <property type="protein sequence ID" value="TGZ76985.1"/>
    <property type="molecule type" value="Genomic_DNA"/>
</dbReference>
<organism evidence="1 2">
    <name type="scientific">Ascodesmis nigricans</name>
    <dbReference type="NCBI Taxonomy" id="341454"/>
    <lineage>
        <taxon>Eukaryota</taxon>
        <taxon>Fungi</taxon>
        <taxon>Dikarya</taxon>
        <taxon>Ascomycota</taxon>
        <taxon>Pezizomycotina</taxon>
        <taxon>Pezizomycetes</taxon>
        <taxon>Pezizales</taxon>
        <taxon>Ascodesmidaceae</taxon>
        <taxon>Ascodesmis</taxon>
    </lineage>
</organism>
<evidence type="ECO:0000313" key="2">
    <source>
        <dbReference type="Proteomes" id="UP000298138"/>
    </source>
</evidence>
<keyword evidence="2" id="KW-1185">Reference proteome</keyword>
<dbReference type="AlphaFoldDB" id="A0A4S2MJM1"/>
<sequence>MHIYLLLSPSISTSLSVHHSVTIEISPNNSSLSPSIGIELLYISLHHITSHRITSHSGLYHTTNPSFRHRGYVQSGKHFRRFPFRFWRSFFSDGGFGGFLLDRLGTGLGIAWHGNRRSRFRRVIGFFAGVCHGVAL</sequence>
<accession>A0A4S2MJM1</accession>
<reference evidence="1 2" key="1">
    <citation type="submission" date="2019-04" db="EMBL/GenBank/DDBJ databases">
        <title>Comparative genomics and transcriptomics to analyze fruiting body development in filamentous ascomycetes.</title>
        <authorList>
            <consortium name="DOE Joint Genome Institute"/>
            <person name="Lutkenhaus R."/>
            <person name="Traeger S."/>
            <person name="Breuer J."/>
            <person name="Kuo A."/>
            <person name="Lipzen A."/>
            <person name="Pangilinan J."/>
            <person name="Dilworth D."/>
            <person name="Sandor L."/>
            <person name="Poggeler S."/>
            <person name="Barry K."/>
            <person name="Grigoriev I.V."/>
            <person name="Nowrousian M."/>
        </authorList>
    </citation>
    <scope>NUCLEOTIDE SEQUENCE [LARGE SCALE GENOMIC DNA]</scope>
    <source>
        <strain evidence="1 2">CBS 389.68</strain>
    </source>
</reference>
<proteinExistence type="predicted"/>
<gene>
    <name evidence="1" type="ORF">EX30DRAFT_222554</name>
</gene>
<protein>
    <submittedName>
        <fullName evidence="1">Uncharacterized protein</fullName>
    </submittedName>
</protein>
<dbReference type="Proteomes" id="UP000298138">
    <property type="component" value="Unassembled WGS sequence"/>
</dbReference>